<feature type="region of interest" description="Disordered" evidence="1">
    <location>
        <begin position="1"/>
        <end position="34"/>
    </location>
</feature>
<protein>
    <submittedName>
        <fullName evidence="2">Uncharacterized protein</fullName>
    </submittedName>
</protein>
<organism evidence="2 3">
    <name type="scientific">Mucor circinelloides f. circinelloides (strain 1006PhL)</name>
    <name type="common">Mucormycosis agent</name>
    <name type="synonym">Calyptromyces circinelloides</name>
    <dbReference type="NCBI Taxonomy" id="1220926"/>
    <lineage>
        <taxon>Eukaryota</taxon>
        <taxon>Fungi</taxon>
        <taxon>Fungi incertae sedis</taxon>
        <taxon>Mucoromycota</taxon>
        <taxon>Mucoromycotina</taxon>
        <taxon>Mucoromycetes</taxon>
        <taxon>Mucorales</taxon>
        <taxon>Mucorineae</taxon>
        <taxon>Mucoraceae</taxon>
        <taxon>Mucor</taxon>
    </lineage>
</organism>
<sequence length="100" mass="10948">MAHNESFDCIQTKEIVRPDGQTQTSTKGDEPKHNQTRIIAGRCLDFKPLEELAEDCGDGDDDGVDNGNEHKESKDPKTLSFKKIKAVSVSINDACSANRG</sequence>
<reference evidence="3" key="1">
    <citation type="submission" date="2013-05" db="EMBL/GenBank/DDBJ databases">
        <title>The Genome sequence of Mucor circinelloides f. circinelloides 1006PhL.</title>
        <authorList>
            <consortium name="The Broad Institute Genomics Platform"/>
            <person name="Cuomo C."/>
            <person name="Earl A."/>
            <person name="Findley K."/>
            <person name="Lee S.C."/>
            <person name="Walker B."/>
            <person name="Young S."/>
            <person name="Zeng Q."/>
            <person name="Gargeya S."/>
            <person name="Fitzgerald M."/>
            <person name="Haas B."/>
            <person name="Abouelleil A."/>
            <person name="Allen A.W."/>
            <person name="Alvarado L."/>
            <person name="Arachchi H.M."/>
            <person name="Berlin A.M."/>
            <person name="Chapman S.B."/>
            <person name="Gainer-Dewar J."/>
            <person name="Goldberg J."/>
            <person name="Griggs A."/>
            <person name="Gujja S."/>
            <person name="Hansen M."/>
            <person name="Howarth C."/>
            <person name="Imamovic A."/>
            <person name="Ireland A."/>
            <person name="Larimer J."/>
            <person name="McCowan C."/>
            <person name="Murphy C."/>
            <person name="Pearson M."/>
            <person name="Poon T.W."/>
            <person name="Priest M."/>
            <person name="Roberts A."/>
            <person name="Saif S."/>
            <person name="Shea T."/>
            <person name="Sisk P."/>
            <person name="Sykes S."/>
            <person name="Wortman J."/>
            <person name="Nusbaum C."/>
            <person name="Birren B."/>
        </authorList>
    </citation>
    <scope>NUCLEOTIDE SEQUENCE [LARGE SCALE GENOMIC DNA]</scope>
    <source>
        <strain evidence="3">1006PhL</strain>
    </source>
</reference>
<dbReference type="Proteomes" id="UP000014254">
    <property type="component" value="Unassembled WGS sequence"/>
</dbReference>
<proteinExistence type="predicted"/>
<accession>S2JK25</accession>
<keyword evidence="3" id="KW-1185">Reference proteome</keyword>
<dbReference type="VEuPathDB" id="FungiDB:HMPREF1544_10374"/>
<dbReference type="AlphaFoldDB" id="S2JK25"/>
<name>S2JK25_MUCC1</name>
<feature type="compositionally biased region" description="Basic and acidic residues" evidence="1">
    <location>
        <begin position="67"/>
        <end position="77"/>
    </location>
</feature>
<evidence type="ECO:0000313" key="3">
    <source>
        <dbReference type="Proteomes" id="UP000014254"/>
    </source>
</evidence>
<dbReference type="InParanoid" id="S2JK25"/>
<gene>
    <name evidence="2" type="ORF">HMPREF1544_10374</name>
</gene>
<feature type="region of interest" description="Disordered" evidence="1">
    <location>
        <begin position="54"/>
        <end position="78"/>
    </location>
</feature>
<evidence type="ECO:0000313" key="2">
    <source>
        <dbReference type="EMBL" id="EPB82858.1"/>
    </source>
</evidence>
<dbReference type="EMBL" id="KE124095">
    <property type="protein sequence ID" value="EPB82858.1"/>
    <property type="molecule type" value="Genomic_DNA"/>
</dbReference>
<dbReference type="OrthoDB" id="10314954at2759"/>
<evidence type="ECO:0000256" key="1">
    <source>
        <dbReference type="SAM" id="MobiDB-lite"/>
    </source>
</evidence>
<feature type="compositionally biased region" description="Acidic residues" evidence="1">
    <location>
        <begin position="54"/>
        <end position="64"/>
    </location>
</feature>